<feature type="region of interest" description="Disordered" evidence="3">
    <location>
        <begin position="190"/>
        <end position="251"/>
    </location>
</feature>
<evidence type="ECO:0000259" key="4">
    <source>
        <dbReference type="PROSITE" id="PS51025"/>
    </source>
</evidence>
<dbReference type="Proteomes" id="UP000751190">
    <property type="component" value="Unassembled WGS sequence"/>
</dbReference>
<evidence type="ECO:0000313" key="6">
    <source>
        <dbReference type="Proteomes" id="UP000751190"/>
    </source>
</evidence>
<evidence type="ECO:0000313" key="5">
    <source>
        <dbReference type="EMBL" id="KAG8471169.1"/>
    </source>
</evidence>
<feature type="compositionally biased region" description="Basic and acidic residues" evidence="3">
    <location>
        <begin position="311"/>
        <end position="321"/>
    </location>
</feature>
<sequence>MLGATSSEQNARFGDKSKLHMRRTAFPPHFAHKLDVRKVQLAVIEPWVTGKVAELMGIEDEILVQFVMSQLTAGGAVDPKAMQVNLTGFLEAHAAPFMSELWQLLLSAQAAPGGIPPEFVERKKEELRLKKLEQERLEAELRERRQAAEQASIATRLAAEASAREMAERRAKLEEKLALRAAAAAGASAGTGGAVASLPPPPPPPPLPPPSHARAALSSRWSEPTRGPHDGTAAMPASMPAAPPPPPPPLPPAVALHSAPLVPTVPMAPGAAAAAAQLALTCASLARAAEPAGGQTGTHFAGAGRAGAATDRRAWAHDRSHVAMSARAVDRDGARASRSVERPLVRARSASRERTPPVGEQDEAHERLELERERALRDKALRLVASADRDAKPAEVKDPAE</sequence>
<dbReference type="GO" id="GO:0006397">
    <property type="term" value="P:mRNA processing"/>
    <property type="evidence" value="ECO:0007669"/>
    <property type="project" value="UniProtKB-KW"/>
</dbReference>
<dbReference type="SUPFAM" id="SSF101233">
    <property type="entry name" value="PWI domain"/>
    <property type="match status" value="1"/>
</dbReference>
<dbReference type="GO" id="GO:0003723">
    <property type="term" value="F:RNA binding"/>
    <property type="evidence" value="ECO:0007669"/>
    <property type="project" value="TreeGrafter"/>
</dbReference>
<dbReference type="PANTHER" id="PTHR23148">
    <property type="entry name" value="SERINE/ARGININE REGULATED NUCLEAR MATRIX PROTEIN"/>
    <property type="match status" value="1"/>
</dbReference>
<gene>
    <name evidence="5" type="ORF">KFE25_009590</name>
</gene>
<evidence type="ECO:0000256" key="2">
    <source>
        <dbReference type="SAM" id="Coils"/>
    </source>
</evidence>
<dbReference type="OrthoDB" id="163257at2759"/>
<dbReference type="InterPro" id="IPR002483">
    <property type="entry name" value="PWI_dom"/>
</dbReference>
<protein>
    <recommendedName>
        <fullName evidence="4">PWI domain-containing protein</fullName>
    </recommendedName>
</protein>
<dbReference type="Gene3D" id="1.20.1390.10">
    <property type="entry name" value="PWI domain"/>
    <property type="match status" value="1"/>
</dbReference>
<feature type="coiled-coil region" evidence="2">
    <location>
        <begin position="120"/>
        <end position="176"/>
    </location>
</feature>
<proteinExistence type="predicted"/>
<dbReference type="SMART" id="SM00311">
    <property type="entry name" value="PWI"/>
    <property type="match status" value="1"/>
</dbReference>
<dbReference type="InterPro" id="IPR036483">
    <property type="entry name" value="PWI_dom_sf"/>
</dbReference>
<feature type="domain" description="PWI" evidence="4">
    <location>
        <begin position="23"/>
        <end position="122"/>
    </location>
</feature>
<dbReference type="EMBL" id="JAGTXO010000001">
    <property type="protein sequence ID" value="KAG8471169.1"/>
    <property type="molecule type" value="Genomic_DNA"/>
</dbReference>
<feature type="compositionally biased region" description="Pro residues" evidence="3">
    <location>
        <begin position="198"/>
        <end position="211"/>
    </location>
</feature>
<dbReference type="AlphaFoldDB" id="A0A8J5Y5U6"/>
<feature type="compositionally biased region" description="Basic and acidic residues" evidence="3">
    <location>
        <begin position="328"/>
        <end position="355"/>
    </location>
</feature>
<dbReference type="PANTHER" id="PTHR23148:SF0">
    <property type="entry name" value="SERINE_ARGININE REPETITIVE MATRIX PROTEIN 1"/>
    <property type="match status" value="1"/>
</dbReference>
<dbReference type="OMA" id="EQDEAHE"/>
<feature type="compositionally biased region" description="Basic and acidic residues" evidence="3">
    <location>
        <begin position="362"/>
        <end position="371"/>
    </location>
</feature>
<evidence type="ECO:0000256" key="1">
    <source>
        <dbReference type="ARBA" id="ARBA00022664"/>
    </source>
</evidence>
<reference evidence="5" key="1">
    <citation type="submission" date="2021-05" db="EMBL/GenBank/DDBJ databases">
        <title>The genome of the haptophyte Pavlova lutheri (Diacronema luteri, Pavlovales) - a model for lipid biosynthesis in eukaryotic algae.</title>
        <authorList>
            <person name="Hulatt C.J."/>
            <person name="Posewitz M.C."/>
        </authorList>
    </citation>
    <scope>NUCLEOTIDE SEQUENCE</scope>
    <source>
        <strain evidence="5">NIVA-4/92</strain>
    </source>
</reference>
<evidence type="ECO:0000256" key="3">
    <source>
        <dbReference type="SAM" id="MobiDB-lite"/>
    </source>
</evidence>
<organism evidence="5 6">
    <name type="scientific">Diacronema lutheri</name>
    <name type="common">Unicellular marine alga</name>
    <name type="synonym">Monochrysis lutheri</name>
    <dbReference type="NCBI Taxonomy" id="2081491"/>
    <lineage>
        <taxon>Eukaryota</taxon>
        <taxon>Haptista</taxon>
        <taxon>Haptophyta</taxon>
        <taxon>Pavlovophyceae</taxon>
        <taxon>Pavlovales</taxon>
        <taxon>Pavlovaceae</taxon>
        <taxon>Diacronema</taxon>
    </lineage>
</organism>
<name>A0A8J5Y5U6_DIALT</name>
<feature type="compositionally biased region" description="Pro residues" evidence="3">
    <location>
        <begin position="241"/>
        <end position="251"/>
    </location>
</feature>
<feature type="region of interest" description="Disordered" evidence="3">
    <location>
        <begin position="311"/>
        <end position="371"/>
    </location>
</feature>
<accession>A0A8J5Y5U6</accession>
<dbReference type="GO" id="GO:0005681">
    <property type="term" value="C:spliceosomal complex"/>
    <property type="evidence" value="ECO:0007669"/>
    <property type="project" value="TreeGrafter"/>
</dbReference>
<dbReference type="GO" id="GO:0048024">
    <property type="term" value="P:regulation of mRNA splicing, via spliceosome"/>
    <property type="evidence" value="ECO:0007669"/>
    <property type="project" value="TreeGrafter"/>
</dbReference>
<keyword evidence="1" id="KW-0507">mRNA processing</keyword>
<dbReference type="Pfam" id="PF01480">
    <property type="entry name" value="PWI"/>
    <property type="match status" value="1"/>
</dbReference>
<comment type="caution">
    <text evidence="5">The sequence shown here is derived from an EMBL/GenBank/DDBJ whole genome shotgun (WGS) entry which is preliminary data.</text>
</comment>
<dbReference type="InterPro" id="IPR052225">
    <property type="entry name" value="Ser/Arg_repetitive_matrix"/>
</dbReference>
<keyword evidence="2" id="KW-0175">Coiled coil</keyword>
<keyword evidence="6" id="KW-1185">Reference proteome</keyword>
<dbReference type="PROSITE" id="PS51025">
    <property type="entry name" value="PWI"/>
    <property type="match status" value="1"/>
</dbReference>